<reference evidence="10" key="1">
    <citation type="journal article" date="2019" name="Front. Microbiol.">
        <title>Arcobacter cryaerophilus Isolated From New Zealand Mussels Harbor a Putative Virulence Plasmid.</title>
        <authorList>
            <person name="On S.L.W."/>
            <person name="Althaus D."/>
            <person name="Miller W.G."/>
            <person name="Lizamore D."/>
            <person name="Wong S.G.L."/>
            <person name="Mathai A.J."/>
            <person name="Chelikani V."/>
            <person name="Carter G.P."/>
        </authorList>
    </citation>
    <scope>NUCLEOTIDE SEQUENCE</scope>
    <source>
        <strain evidence="10">M830MA</strain>
        <plasmid evidence="10">pM830MA</plasmid>
    </source>
</reference>
<dbReference type="RefSeq" id="WP_066152244.1">
    <property type="nucleotide sequence ID" value="NZ_CP099557.1"/>
</dbReference>
<evidence type="ECO:0000313" key="12">
    <source>
        <dbReference type="Proteomes" id="UP001164100"/>
    </source>
</evidence>
<geneLocation type="plasmid" evidence="11 12">
    <name>pCNAC48</name>
</geneLocation>
<accession>A0A5C0E3V8</accession>
<evidence type="ECO:0000256" key="4">
    <source>
        <dbReference type="ARBA" id="ARBA00023295"/>
    </source>
</evidence>
<feature type="domain" description="GH16" evidence="9">
    <location>
        <begin position="475"/>
        <end position="719"/>
    </location>
</feature>
<dbReference type="Gene3D" id="2.60.120.200">
    <property type="match status" value="1"/>
</dbReference>
<dbReference type="InterPro" id="IPR013320">
    <property type="entry name" value="ConA-like_dom_sf"/>
</dbReference>
<dbReference type="PROSITE" id="PS51762">
    <property type="entry name" value="GH16_2"/>
    <property type="match status" value="1"/>
</dbReference>
<name>A0A5C0E3V8_9BACT</name>
<organism evidence="10">
    <name type="scientific">Aliarcobacter cryaerophilus</name>
    <dbReference type="NCBI Taxonomy" id="28198"/>
    <lineage>
        <taxon>Bacteria</taxon>
        <taxon>Pseudomonadati</taxon>
        <taxon>Campylobacterota</taxon>
        <taxon>Epsilonproteobacteria</taxon>
        <taxon>Campylobacterales</taxon>
        <taxon>Arcobacteraceae</taxon>
        <taxon>Aliarcobacter</taxon>
    </lineage>
</organism>
<evidence type="ECO:0000256" key="6">
    <source>
        <dbReference type="ARBA" id="ARBA00029771"/>
    </source>
</evidence>
<dbReference type="Pfam" id="PF01755">
    <property type="entry name" value="Glyco_transf_25"/>
    <property type="match status" value="1"/>
</dbReference>
<dbReference type="InterPro" id="IPR008263">
    <property type="entry name" value="GH16_AS"/>
</dbReference>
<reference evidence="11" key="2">
    <citation type="journal article" date="2022" name="Front. Microbiol.">
        <title>Species classification and novel plasmid identifications in Arcobacter cryaerophilus and Arcobacter cryaerophilus-like organisms.</title>
        <authorList>
            <person name="Zhou G."/>
            <person name="Wang M."/>
            <person name="Wang H."/>
            <person name="Chen X."/>
            <person name="Gu Y."/>
            <person name="Shao Z."/>
            <person name="Zhang J."/>
            <person name="Zhang M."/>
        </authorList>
    </citation>
    <scope>NUCLEOTIDE SEQUENCE</scope>
    <source>
        <strain evidence="11">ICDCAC48</strain>
        <plasmid evidence="11 12">pCNAC48</plasmid>
    </source>
</reference>
<gene>
    <name evidence="11" type="ORF">NGX11_11050</name>
    <name evidence="10" type="ORF">pM830MA_0123</name>
</gene>
<dbReference type="SUPFAM" id="SSF49899">
    <property type="entry name" value="Concanavalin A-like lectins/glucanases"/>
    <property type="match status" value="1"/>
</dbReference>
<dbReference type="PANTHER" id="PTHR31062">
    <property type="entry name" value="XYLOGLUCAN ENDOTRANSGLUCOSYLASE/HYDROLASE PROTEIN 8-RELATED"/>
    <property type="match status" value="1"/>
</dbReference>
<dbReference type="CDD" id="cd06532">
    <property type="entry name" value="Glyco_transf_25"/>
    <property type="match status" value="1"/>
</dbReference>
<dbReference type="InterPro" id="IPR000757">
    <property type="entry name" value="Beta-glucanase-like"/>
</dbReference>
<evidence type="ECO:0000256" key="3">
    <source>
        <dbReference type="ARBA" id="ARBA00022801"/>
    </source>
</evidence>
<dbReference type="PROSITE" id="PS01034">
    <property type="entry name" value="GH16_1"/>
    <property type="match status" value="1"/>
</dbReference>
<dbReference type="InterPro" id="IPR002654">
    <property type="entry name" value="Glyco_trans_25"/>
</dbReference>
<dbReference type="EMBL" id="CP099557">
    <property type="protein sequence ID" value="UYF44486.1"/>
    <property type="molecule type" value="Genomic_DNA"/>
</dbReference>
<evidence type="ECO:0000313" key="11">
    <source>
        <dbReference type="EMBL" id="UYF44486.1"/>
    </source>
</evidence>
<dbReference type="GO" id="GO:0005975">
    <property type="term" value="P:carbohydrate metabolic process"/>
    <property type="evidence" value="ECO:0007669"/>
    <property type="project" value="InterPro"/>
</dbReference>
<keyword evidence="10" id="KW-0614">Plasmid</keyword>
<comment type="similarity">
    <text evidence="1">Belongs to the glycosyl hydrolase 16 family.</text>
</comment>
<evidence type="ECO:0000256" key="5">
    <source>
        <dbReference type="ARBA" id="ARBA00029722"/>
    </source>
</evidence>
<geneLocation type="plasmid" evidence="10">
    <name>pM830MA</name>
</geneLocation>
<dbReference type="GO" id="GO:0004553">
    <property type="term" value="F:hydrolase activity, hydrolyzing O-glycosyl compounds"/>
    <property type="evidence" value="ECO:0007669"/>
    <property type="project" value="InterPro"/>
</dbReference>
<feature type="active site" description="Proton donor" evidence="8">
    <location>
        <position position="597"/>
    </location>
</feature>
<evidence type="ECO:0000259" key="9">
    <source>
        <dbReference type="PROSITE" id="PS51762"/>
    </source>
</evidence>
<evidence type="ECO:0000313" key="10">
    <source>
        <dbReference type="EMBL" id="QEI46302.1"/>
    </source>
</evidence>
<keyword evidence="3 10" id="KW-0378">Hydrolase</keyword>
<sequence length="720" mass="82535">MNKNKISHSFINKGKILFQNFRRLFTKKKCSAFNVSANNKKIECIEKIYVINLDRQPNRYNRVQSEFSKIMDTSRNRLTNILERVTAVDAINLEQDAPIDNINSKYTLGEQLFVDPCQALPKDLNLDMNINMSKQEIAVALSHIKVWKKIASGTESYALVIEDDICLHPNFSSLMEESWKELIKKETKGNLFDILFLSFKEVDLGAEKVAFTESTFKLFRGIWYMSGYVLSKEGASKLIEMLPLRGPVDLWINHKFDQLTALMIKKSIIPQRSDEASVNFYSVLPILSQIGVLNDGSPSVFKNKPTTLPVFAIGKESDKLTSLSMALSMLGFRCCSDLFELPKDEKNSLIKNLSDRKFDAYINVKCIEDHLVNLCKIYPKAHLIIFSKGLSKDKLESLRKDWSKRVLVLNEQESVTWKPICEFFGIVPPVSPFPELLGLGQRKYISKENKSTNTINRSSKWLKADESPWIIPQSNSWEGLDIESGSLISQPNNEISYELKDNLQLNNTEFWSMRKDTFPGNECMFSSSNFSSKDNSHIFTAKKENMEVRKYSSAAITSNKSFLYGRFETELKPPKVSGFITGVFLHRDSPRQEIDIEFTGNNPTKMLTNVYYNPGVEGARFDYGYRGTPLQIELGFDVSEDYHVYAIEWDPNQIRWYVDNILVHTRNNWGPTPIPHLPMKFHINLWPTKSRELAGNIDDSKLPTNLYLKSVNIQTTSSFI</sequence>
<evidence type="ECO:0000256" key="8">
    <source>
        <dbReference type="PIRSR" id="PIRSR608264-1"/>
    </source>
</evidence>
<keyword evidence="4" id="KW-0326">Glycosidase</keyword>
<evidence type="ECO:0000256" key="7">
    <source>
        <dbReference type="ARBA" id="ARBA00031665"/>
    </source>
</evidence>
<feature type="active site" description="Nucleophile" evidence="8">
    <location>
        <position position="593"/>
    </location>
</feature>
<dbReference type="EMBL" id="MK715471">
    <property type="protein sequence ID" value="QEI46302.1"/>
    <property type="molecule type" value="Genomic_DNA"/>
</dbReference>
<dbReference type="InterPro" id="IPR044791">
    <property type="entry name" value="Beta-glucanase/XTH"/>
</dbReference>
<dbReference type="Pfam" id="PF00722">
    <property type="entry name" value="Glyco_hydro_16"/>
    <property type="match status" value="1"/>
</dbReference>
<proteinExistence type="inferred from homology"/>
<dbReference type="Proteomes" id="UP001164100">
    <property type="component" value="Plasmid pCNAC48"/>
</dbReference>
<evidence type="ECO:0000256" key="2">
    <source>
        <dbReference type="ARBA" id="ARBA00014569"/>
    </source>
</evidence>
<dbReference type="AlphaFoldDB" id="A0A5C0E3V8"/>
<dbReference type="InterPro" id="IPR008264">
    <property type="entry name" value="Beta_glucanase"/>
</dbReference>
<dbReference type="PRINTS" id="PR00737">
    <property type="entry name" value="GLHYDRLASE16"/>
</dbReference>
<evidence type="ECO:0000256" key="1">
    <source>
        <dbReference type="ARBA" id="ARBA00006865"/>
    </source>
</evidence>
<protein>
    <recommendedName>
        <fullName evidence="2">Beta-glucanase</fullName>
    </recommendedName>
    <alternativeName>
        <fullName evidence="7">1,3-1,4-beta-D-glucan 4-glucanohydrolase</fullName>
    </alternativeName>
    <alternativeName>
        <fullName evidence="6">Endo-beta-1,3-1,4 glucanase</fullName>
    </alternativeName>
    <alternativeName>
        <fullName evidence="5">Lichenase</fullName>
    </alternativeName>
</protein>